<accession>A0A644UQ52</accession>
<organism evidence="2">
    <name type="scientific">bioreactor metagenome</name>
    <dbReference type="NCBI Taxonomy" id="1076179"/>
    <lineage>
        <taxon>unclassified sequences</taxon>
        <taxon>metagenomes</taxon>
        <taxon>ecological metagenomes</taxon>
    </lineage>
</organism>
<dbReference type="InterPro" id="IPR002860">
    <property type="entry name" value="BNR_rpt"/>
</dbReference>
<dbReference type="NCBIfam" id="TIGR04183">
    <property type="entry name" value="Por_Secre_tail"/>
    <property type="match status" value="1"/>
</dbReference>
<name>A0A644UQ52_9ZZZZ</name>
<proteinExistence type="predicted"/>
<reference evidence="2" key="1">
    <citation type="submission" date="2019-08" db="EMBL/GenBank/DDBJ databases">
        <authorList>
            <person name="Kucharzyk K."/>
            <person name="Murdoch R.W."/>
            <person name="Higgins S."/>
            <person name="Loffler F."/>
        </authorList>
    </citation>
    <scope>NUCLEOTIDE SEQUENCE</scope>
</reference>
<protein>
    <recommendedName>
        <fullName evidence="1">Secretion system C-terminal sorting domain-containing protein</fullName>
    </recommendedName>
</protein>
<dbReference type="Pfam" id="PF18962">
    <property type="entry name" value="Por_Secre_tail"/>
    <property type="match status" value="1"/>
</dbReference>
<comment type="caution">
    <text evidence="2">The sequence shown here is derived from an EMBL/GenBank/DDBJ whole genome shotgun (WGS) entry which is preliminary data.</text>
</comment>
<dbReference type="Gene3D" id="2.120.10.10">
    <property type="match status" value="2"/>
</dbReference>
<gene>
    <name evidence="2" type="ORF">SDC9_27074</name>
</gene>
<evidence type="ECO:0000313" key="2">
    <source>
        <dbReference type="EMBL" id="MPL81160.1"/>
    </source>
</evidence>
<sequence>MKKILLIGIISLLGNVTPAQNSNLSGGVIFDGEPYLAVKPQNPRHMVVAWMGYVFLNRIMIRTRVSTDGGINWSAAANVPHVQNGHTSADPSLAFDSQGNVYLSYIDYDPYFTSGAVYVRKSTDGGLTWEQAVEVIAFDDDPGRFPIDRPWITIDCSGGAFSGNIYITTMNASPAGAPPYHPYFTRSVNQGQSFEPWRYADTTGWLSGPFIAKPMPTPAISSTGIFHCIYPSLVFSQNLLPQFVLASSADAGISFSHRSVIAAPSTIAVSDTSAKKGYLLRVNPSDPQHFAFIHLRNASGDADVFLMESFNGGETWNEGTRINDDPTGNGRMQDLVWAAFDTDGDLAIAWRDRRNASDTGYAAAYEIYAAVRRKNEPDFYPNFRLSSEIIPFDDILFQNGNDFMCLELFNDTISAVWGDTRNGALNIWFQRSYLDGTLLSCTRLADEKLPSLKITNISPEQVLIESEVITEITVFNIGGKAVLRLNNLPGNSREIINLHNVPPGAYLIRVQTTHGSITARMMR</sequence>
<dbReference type="AlphaFoldDB" id="A0A644UQ52"/>
<dbReference type="CDD" id="cd15482">
    <property type="entry name" value="Sialidase_non-viral"/>
    <property type="match status" value="1"/>
</dbReference>
<dbReference type="InterPro" id="IPR026444">
    <property type="entry name" value="Secre_tail"/>
</dbReference>
<dbReference type="EMBL" id="VSSQ01000146">
    <property type="protein sequence ID" value="MPL81160.1"/>
    <property type="molecule type" value="Genomic_DNA"/>
</dbReference>
<dbReference type="InterPro" id="IPR036278">
    <property type="entry name" value="Sialidase_sf"/>
</dbReference>
<feature type="domain" description="Secretion system C-terminal sorting" evidence="1">
    <location>
        <begin position="468"/>
        <end position="520"/>
    </location>
</feature>
<dbReference type="SUPFAM" id="SSF50939">
    <property type="entry name" value="Sialidases"/>
    <property type="match status" value="1"/>
</dbReference>
<evidence type="ECO:0000259" key="1">
    <source>
        <dbReference type="Pfam" id="PF18962"/>
    </source>
</evidence>
<dbReference type="Pfam" id="PF02012">
    <property type="entry name" value="BNR"/>
    <property type="match status" value="1"/>
</dbReference>